<dbReference type="eggNOG" id="COG1878">
    <property type="taxonomic scope" value="Bacteria"/>
</dbReference>
<dbReference type="Proteomes" id="UP000006427">
    <property type="component" value="Unassembled WGS sequence"/>
</dbReference>
<evidence type="ECO:0000313" key="2">
    <source>
        <dbReference type="Proteomes" id="UP000006427"/>
    </source>
</evidence>
<dbReference type="SUPFAM" id="SSF102198">
    <property type="entry name" value="Putative cyclase"/>
    <property type="match status" value="1"/>
</dbReference>
<dbReference type="EMBL" id="ABTR02000001">
    <property type="protein sequence ID" value="EFC91577.1"/>
    <property type="molecule type" value="Genomic_DNA"/>
</dbReference>
<dbReference type="Gene3D" id="3.50.30.50">
    <property type="entry name" value="Putative cyclase"/>
    <property type="match status" value="1"/>
</dbReference>
<dbReference type="STRING" id="469381.Dpep_1551"/>
<dbReference type="InterPro" id="IPR007325">
    <property type="entry name" value="KFase/CYL"/>
</dbReference>
<dbReference type="PaxDb" id="469381-Dpep_1551"/>
<name>D2Z7Y0_9BACT</name>
<protein>
    <submittedName>
        <fullName evidence="1">Cyclase family protein</fullName>
    </submittedName>
</protein>
<sequence>MNVVDLTQVIREGMPVYPGTEPPKIVQATTVEKEGFAEKLITMFSHTGTHMDAPAHILKDGPTLDQISADRFVGRAVVADLSDLSGVIGLSDLERYGDDLKGCDFFLYRTGWSDMWGDAGYFEGFPVLSTEACEWIVDKGIKGIGVDAISVDPVDSLDLPNHRVFLGAGMVIVENLTRLEDLPSSVTLCCLPLKIADSDGAPVRAVALLDS</sequence>
<dbReference type="GO" id="GO:0019441">
    <property type="term" value="P:L-tryptophan catabolic process to kynurenine"/>
    <property type="evidence" value="ECO:0007669"/>
    <property type="project" value="InterPro"/>
</dbReference>
<comment type="caution">
    <text evidence="1">The sequence shown here is derived from an EMBL/GenBank/DDBJ whole genome shotgun (WGS) entry which is preliminary data.</text>
</comment>
<keyword evidence="2" id="KW-1185">Reference proteome</keyword>
<evidence type="ECO:0000313" key="1">
    <source>
        <dbReference type="EMBL" id="EFC91577.1"/>
    </source>
</evidence>
<dbReference type="PANTHER" id="PTHR31118">
    <property type="entry name" value="CYCLASE-LIKE PROTEIN 2"/>
    <property type="match status" value="1"/>
</dbReference>
<dbReference type="InterPro" id="IPR037175">
    <property type="entry name" value="KFase_sf"/>
</dbReference>
<proteinExistence type="predicted"/>
<gene>
    <name evidence="1" type="ORF">Dpep_1551</name>
</gene>
<reference evidence="1 2" key="1">
    <citation type="journal article" date="2010" name="Stand. Genomic Sci.">
        <title>Permanent draft genome sequence of Dethiosulfovibrio peptidovorans type strain (SEBR 4207).</title>
        <authorList>
            <person name="Labutti K."/>
            <person name="Mayilraj S."/>
            <person name="Clum A."/>
            <person name="Lucas S."/>
            <person name="Glavina Del Rio T."/>
            <person name="Nolan M."/>
            <person name="Tice H."/>
            <person name="Cheng J.F."/>
            <person name="Pitluck S."/>
            <person name="Liolios K."/>
            <person name="Ivanova N."/>
            <person name="Mavromatis K."/>
            <person name="Mikhailova N."/>
            <person name="Pati A."/>
            <person name="Goodwin L."/>
            <person name="Chen A."/>
            <person name="Palaniappan K."/>
            <person name="Land M."/>
            <person name="Hauser L."/>
            <person name="Chang Y.J."/>
            <person name="Jeffries C.D."/>
            <person name="Rohde M."/>
            <person name="Spring S."/>
            <person name="Goker M."/>
            <person name="Woyke T."/>
            <person name="Bristow J."/>
            <person name="Eisen J.A."/>
            <person name="Markowitz V."/>
            <person name="Hugenholtz P."/>
            <person name="Kyrpides N.C."/>
            <person name="Klenk H.P."/>
            <person name="Lapidus A."/>
        </authorList>
    </citation>
    <scope>NUCLEOTIDE SEQUENCE [LARGE SCALE GENOMIC DNA]</scope>
    <source>
        <strain evidence="1 2">DSM 11002</strain>
    </source>
</reference>
<organism evidence="1 2">
    <name type="scientific">Dethiosulfovibrio peptidovorans DSM 11002</name>
    <dbReference type="NCBI Taxonomy" id="469381"/>
    <lineage>
        <taxon>Bacteria</taxon>
        <taxon>Thermotogati</taxon>
        <taxon>Synergistota</taxon>
        <taxon>Synergistia</taxon>
        <taxon>Synergistales</taxon>
        <taxon>Dethiosulfovibrionaceae</taxon>
        <taxon>Dethiosulfovibrio</taxon>
    </lineage>
</organism>
<dbReference type="OrthoDB" id="9796085at2"/>
<dbReference type="Pfam" id="PF04199">
    <property type="entry name" value="Cyclase"/>
    <property type="match status" value="1"/>
</dbReference>
<dbReference type="PANTHER" id="PTHR31118:SF12">
    <property type="entry name" value="CYCLASE-LIKE PROTEIN 2"/>
    <property type="match status" value="1"/>
</dbReference>
<dbReference type="AlphaFoldDB" id="D2Z7Y0"/>
<accession>D2Z7Y0</accession>
<dbReference type="GO" id="GO:0004061">
    <property type="term" value="F:arylformamidase activity"/>
    <property type="evidence" value="ECO:0007669"/>
    <property type="project" value="InterPro"/>
</dbReference>